<dbReference type="GO" id="GO:0030488">
    <property type="term" value="P:tRNA methylation"/>
    <property type="evidence" value="ECO:0007669"/>
    <property type="project" value="InterPro"/>
</dbReference>
<evidence type="ECO:0000256" key="4">
    <source>
        <dbReference type="ARBA" id="ARBA00022485"/>
    </source>
</evidence>
<dbReference type="InterPro" id="IPR027492">
    <property type="entry name" value="RNA_MTrfase_RlmN"/>
</dbReference>
<keyword evidence="10" id="KW-0819">tRNA processing</keyword>
<keyword evidence="8 16" id="KW-0808">Transferase</keyword>
<evidence type="ECO:0000313" key="16">
    <source>
        <dbReference type="EMBL" id="MBD3871171.1"/>
    </source>
</evidence>
<dbReference type="GO" id="GO:0005737">
    <property type="term" value="C:cytoplasm"/>
    <property type="evidence" value="ECO:0007669"/>
    <property type="project" value="UniProtKB-SubCell"/>
</dbReference>
<reference evidence="16 17" key="1">
    <citation type="submission" date="2020-08" db="EMBL/GenBank/DDBJ databases">
        <title>Acidobacteriota in marine sediments use diverse sulfur dissimilation pathways.</title>
        <authorList>
            <person name="Wasmund K."/>
        </authorList>
    </citation>
    <scope>NUCLEOTIDE SEQUENCE [LARGE SCALE GENOMIC DNA]</scope>
    <source>
        <strain evidence="16">MAG AM3-A</strain>
    </source>
</reference>
<keyword evidence="11" id="KW-0479">Metal-binding</keyword>
<keyword evidence="4" id="KW-0004">4Fe-4S</keyword>
<keyword evidence="5" id="KW-0963">Cytoplasm</keyword>
<keyword evidence="9" id="KW-0949">S-adenosyl-L-methionine</keyword>
<dbReference type="SFLD" id="SFLDF00275">
    <property type="entry name" value="adenosine_C2_methyltransferase"/>
    <property type="match status" value="1"/>
</dbReference>
<proteinExistence type="inferred from homology"/>
<dbReference type="InterPro" id="IPR048641">
    <property type="entry name" value="RlmN_N"/>
</dbReference>
<accession>A0A8J6YCF0</accession>
<dbReference type="Proteomes" id="UP000598633">
    <property type="component" value="Unassembled WGS sequence"/>
</dbReference>
<comment type="cofactor">
    <cofactor evidence="1">
        <name>[4Fe-4S] cluster</name>
        <dbReference type="ChEBI" id="CHEBI:49883"/>
    </cofactor>
</comment>
<dbReference type="InterPro" id="IPR040072">
    <property type="entry name" value="Methyltransferase_A"/>
</dbReference>
<evidence type="ECO:0000256" key="6">
    <source>
        <dbReference type="ARBA" id="ARBA00022552"/>
    </source>
</evidence>
<dbReference type="InterPro" id="IPR007197">
    <property type="entry name" value="rSAM"/>
</dbReference>
<dbReference type="PROSITE" id="PS51918">
    <property type="entry name" value="RADICAL_SAM"/>
    <property type="match status" value="1"/>
</dbReference>
<sequence>MGRNSVEITELIAPHVDRDFRGRQVAQWIVDRNASSFGVMTNLPLALRRDLDTHFSLEEPEVLQVVESSDGSCKYLLGFSDGVGIESVSMREGAKATFCLSSQAGCAVGCTFCVTGAVGAGRNLRPEEIVGQYRVMLRRLDTEVERVNIVFMGMGEPLLNTGNLGPALTVLSERVSLKRITVSTAGVLPGVRWLAGLEKRPKLAVSLNAPDQERRTKIMPIARRYPLVDLMKALREFPLERGRRITFEYVLIDGFNDAEKDARLTARLIRGIPAKVNVIPLNEDREHFPDLRRPAAAVVDRFAAGLRDAGLTVTVRWSKGEDVAAACGQLRQRQPIR</sequence>
<evidence type="ECO:0000256" key="9">
    <source>
        <dbReference type="ARBA" id="ARBA00022691"/>
    </source>
</evidence>
<dbReference type="InterPro" id="IPR013785">
    <property type="entry name" value="Aldolase_TIM"/>
</dbReference>
<keyword evidence="7 16" id="KW-0489">Methyltransferase</keyword>
<dbReference type="SUPFAM" id="SSF102114">
    <property type="entry name" value="Radical SAM enzymes"/>
    <property type="match status" value="1"/>
</dbReference>
<comment type="subcellular location">
    <subcellularLocation>
        <location evidence="2">Cytoplasm</location>
    </subcellularLocation>
</comment>
<evidence type="ECO:0000256" key="11">
    <source>
        <dbReference type="ARBA" id="ARBA00022723"/>
    </source>
</evidence>
<keyword evidence="6" id="KW-0698">rRNA processing</keyword>
<dbReference type="GO" id="GO:0070475">
    <property type="term" value="P:rRNA base methylation"/>
    <property type="evidence" value="ECO:0007669"/>
    <property type="project" value="InterPro"/>
</dbReference>
<dbReference type="SFLD" id="SFLDG01062">
    <property type="entry name" value="methyltransferase_(Class_A)"/>
    <property type="match status" value="1"/>
</dbReference>
<dbReference type="Gene3D" id="1.10.150.530">
    <property type="match status" value="1"/>
</dbReference>
<comment type="similarity">
    <text evidence="3">Belongs to the radical SAM superfamily. RlmN family.</text>
</comment>
<dbReference type="GO" id="GO:0051539">
    <property type="term" value="F:4 iron, 4 sulfur cluster binding"/>
    <property type="evidence" value="ECO:0007669"/>
    <property type="project" value="UniProtKB-KW"/>
</dbReference>
<dbReference type="InterPro" id="IPR058240">
    <property type="entry name" value="rSAM_sf"/>
</dbReference>
<dbReference type="GO" id="GO:0046872">
    <property type="term" value="F:metal ion binding"/>
    <property type="evidence" value="ECO:0007669"/>
    <property type="project" value="UniProtKB-KW"/>
</dbReference>
<dbReference type="Gene3D" id="3.20.20.70">
    <property type="entry name" value="Aldolase class I"/>
    <property type="match status" value="1"/>
</dbReference>
<comment type="caution">
    <text evidence="16">The sequence shown here is derived from an EMBL/GenBank/DDBJ whole genome shotgun (WGS) entry which is preliminary data.</text>
</comment>
<evidence type="ECO:0000256" key="8">
    <source>
        <dbReference type="ARBA" id="ARBA00022679"/>
    </source>
</evidence>
<dbReference type="InterPro" id="IPR004383">
    <property type="entry name" value="rRNA_lsu_MTrfase_RlmN/Cfr"/>
</dbReference>
<dbReference type="CDD" id="cd01335">
    <property type="entry name" value="Radical_SAM"/>
    <property type="match status" value="1"/>
</dbReference>
<dbReference type="SFLD" id="SFLDS00029">
    <property type="entry name" value="Radical_SAM"/>
    <property type="match status" value="1"/>
</dbReference>
<evidence type="ECO:0000256" key="2">
    <source>
        <dbReference type="ARBA" id="ARBA00004496"/>
    </source>
</evidence>
<evidence type="ECO:0000256" key="13">
    <source>
        <dbReference type="ARBA" id="ARBA00023014"/>
    </source>
</evidence>
<dbReference type="PANTHER" id="PTHR30544:SF5">
    <property type="entry name" value="RADICAL SAM CORE DOMAIN-CONTAINING PROTEIN"/>
    <property type="match status" value="1"/>
</dbReference>
<dbReference type="PANTHER" id="PTHR30544">
    <property type="entry name" value="23S RRNA METHYLTRANSFERASE"/>
    <property type="match status" value="1"/>
</dbReference>
<dbReference type="Pfam" id="PF04055">
    <property type="entry name" value="Radical_SAM"/>
    <property type="match status" value="1"/>
</dbReference>
<evidence type="ECO:0000256" key="12">
    <source>
        <dbReference type="ARBA" id="ARBA00023004"/>
    </source>
</evidence>
<evidence type="ECO:0000256" key="5">
    <source>
        <dbReference type="ARBA" id="ARBA00022490"/>
    </source>
</evidence>
<evidence type="ECO:0000313" key="17">
    <source>
        <dbReference type="Proteomes" id="UP000598633"/>
    </source>
</evidence>
<name>A0A8J6YCF0_9BACT</name>
<evidence type="ECO:0000259" key="15">
    <source>
        <dbReference type="PROSITE" id="PS51918"/>
    </source>
</evidence>
<dbReference type="EC" id="2.1.1.192" evidence="16"/>
<dbReference type="PIRSF" id="PIRSF006004">
    <property type="entry name" value="CHP00048"/>
    <property type="match status" value="1"/>
</dbReference>
<keyword evidence="13" id="KW-0411">Iron-sulfur</keyword>
<evidence type="ECO:0000256" key="1">
    <source>
        <dbReference type="ARBA" id="ARBA00001966"/>
    </source>
</evidence>
<dbReference type="Pfam" id="PF21016">
    <property type="entry name" value="RlmN_N"/>
    <property type="match status" value="1"/>
</dbReference>
<dbReference type="NCBIfam" id="TIGR00048">
    <property type="entry name" value="rRNA_mod_RlmN"/>
    <property type="match status" value="1"/>
</dbReference>
<protein>
    <submittedName>
        <fullName evidence="16">23S rRNA (Adenine(2503)-C(2))-methyltransferase RlmN</fullName>
        <ecNumber evidence="16">2.1.1.192</ecNumber>
    </submittedName>
</protein>
<evidence type="ECO:0000256" key="14">
    <source>
        <dbReference type="ARBA" id="ARBA00023157"/>
    </source>
</evidence>
<dbReference type="AlphaFoldDB" id="A0A8J6YCF0"/>
<organism evidence="16 17">
    <name type="scientific">Candidatus Sulfomarinibacter kjeldsenii</name>
    <dbReference type="NCBI Taxonomy" id="2885994"/>
    <lineage>
        <taxon>Bacteria</taxon>
        <taxon>Pseudomonadati</taxon>
        <taxon>Acidobacteriota</taxon>
        <taxon>Thermoanaerobaculia</taxon>
        <taxon>Thermoanaerobaculales</taxon>
        <taxon>Candidatus Sulfomarinibacteraceae</taxon>
        <taxon>Candidatus Sulfomarinibacter</taxon>
    </lineage>
</organism>
<gene>
    <name evidence="16" type="primary">rlmN</name>
    <name evidence="16" type="ORF">IFJ97_07425</name>
</gene>
<dbReference type="EMBL" id="JACXWA010000120">
    <property type="protein sequence ID" value="MBD3871171.1"/>
    <property type="molecule type" value="Genomic_DNA"/>
</dbReference>
<dbReference type="GO" id="GO:0008173">
    <property type="term" value="F:RNA methyltransferase activity"/>
    <property type="evidence" value="ECO:0007669"/>
    <property type="project" value="InterPro"/>
</dbReference>
<evidence type="ECO:0000256" key="10">
    <source>
        <dbReference type="ARBA" id="ARBA00022694"/>
    </source>
</evidence>
<keyword evidence="12" id="KW-0408">Iron</keyword>
<feature type="domain" description="Radical SAM core" evidence="15">
    <location>
        <begin position="92"/>
        <end position="322"/>
    </location>
</feature>
<evidence type="ECO:0000256" key="7">
    <source>
        <dbReference type="ARBA" id="ARBA00022603"/>
    </source>
</evidence>
<keyword evidence="14" id="KW-1015">Disulfide bond</keyword>
<evidence type="ECO:0000256" key="3">
    <source>
        <dbReference type="ARBA" id="ARBA00007544"/>
    </source>
</evidence>